<feature type="transmembrane region" description="Helical" evidence="5">
    <location>
        <begin position="152"/>
        <end position="172"/>
    </location>
</feature>
<evidence type="ECO:0000256" key="3">
    <source>
        <dbReference type="ARBA" id="ARBA00022989"/>
    </source>
</evidence>
<name>A0A8S4A509_9EUPU</name>
<feature type="transmembrane region" description="Helical" evidence="5">
    <location>
        <begin position="296"/>
        <end position="320"/>
    </location>
</feature>
<keyword evidence="3 5" id="KW-1133">Transmembrane helix</keyword>
<dbReference type="OrthoDB" id="5952950at2759"/>
<dbReference type="InterPro" id="IPR000276">
    <property type="entry name" value="GPCR_Rhodpsn"/>
</dbReference>
<dbReference type="EMBL" id="CAJHNH020006757">
    <property type="protein sequence ID" value="CAG5134066.1"/>
    <property type="molecule type" value="Genomic_DNA"/>
</dbReference>
<feature type="transmembrane region" description="Helical" evidence="5">
    <location>
        <begin position="203"/>
        <end position="227"/>
    </location>
</feature>
<evidence type="ECO:0000313" key="8">
    <source>
        <dbReference type="Proteomes" id="UP000678393"/>
    </source>
</evidence>
<evidence type="ECO:0000256" key="2">
    <source>
        <dbReference type="ARBA" id="ARBA00022692"/>
    </source>
</evidence>
<dbReference type="InterPro" id="IPR052954">
    <property type="entry name" value="GPCR-Ligand_Int"/>
</dbReference>
<dbReference type="Pfam" id="PF10324">
    <property type="entry name" value="7TM_GPCR_Srw"/>
    <property type="match status" value="1"/>
</dbReference>
<dbReference type="PRINTS" id="PR00237">
    <property type="entry name" value="GPCRRHODOPSN"/>
</dbReference>
<sequence length="355" mass="40312">MEIFNATDLSYVKSITDDIILISAKTLSYFTVINGCVLGQCLAIFGLIVNLLNIVVFVRQGLQDPVNISLLGLSVSDLASLFVHFFSNLCWTPAIMRMDLPFYPTQLMYFLVWIHVIFSRVTAGITAWITFERCVCIVCPLKIKSIVTPQRTVNVICVLYVTMCTSTIPVFYSTRAVWIFDPRRNRSILGIARITHSEYIQQIAFWINNILPITFFVFITTCTIILVKSLKKISKWKQQSAYSQNPGLISQRDTKVVRMITIISIVFIACYTPGAVLLIFILIFPELTYSGKQKNLLVVILSILVQLEGINATANFFIYFTMSSKFKRTLISLFCAYGCKMKQRLESSANKNLKN</sequence>
<keyword evidence="8" id="KW-1185">Reference proteome</keyword>
<organism evidence="7 8">
    <name type="scientific">Candidula unifasciata</name>
    <dbReference type="NCBI Taxonomy" id="100452"/>
    <lineage>
        <taxon>Eukaryota</taxon>
        <taxon>Metazoa</taxon>
        <taxon>Spiralia</taxon>
        <taxon>Lophotrochozoa</taxon>
        <taxon>Mollusca</taxon>
        <taxon>Gastropoda</taxon>
        <taxon>Heterobranchia</taxon>
        <taxon>Euthyneura</taxon>
        <taxon>Panpulmonata</taxon>
        <taxon>Eupulmonata</taxon>
        <taxon>Stylommatophora</taxon>
        <taxon>Helicina</taxon>
        <taxon>Helicoidea</taxon>
        <taxon>Geomitridae</taxon>
        <taxon>Candidula</taxon>
    </lineage>
</organism>
<dbReference type="PANTHER" id="PTHR46641">
    <property type="entry name" value="FMRFAMIDE RECEPTOR-RELATED"/>
    <property type="match status" value="1"/>
</dbReference>
<feature type="domain" description="G-protein coupled receptors family 1 profile" evidence="6">
    <location>
        <begin position="49"/>
        <end position="319"/>
    </location>
</feature>
<feature type="transmembrane region" description="Helical" evidence="5">
    <location>
        <begin position="37"/>
        <end position="58"/>
    </location>
</feature>
<keyword evidence="4 5" id="KW-0472">Membrane</keyword>
<accession>A0A8S4A509</accession>
<evidence type="ECO:0000256" key="1">
    <source>
        <dbReference type="ARBA" id="ARBA00004370"/>
    </source>
</evidence>
<dbReference type="GO" id="GO:0008528">
    <property type="term" value="F:G protein-coupled peptide receptor activity"/>
    <property type="evidence" value="ECO:0007669"/>
    <property type="project" value="InterPro"/>
</dbReference>
<dbReference type="PANTHER" id="PTHR46641:SF18">
    <property type="entry name" value="G-PROTEIN COUPLED RECEPTORS FAMILY 1 PROFILE DOMAIN-CONTAINING PROTEIN"/>
    <property type="match status" value="1"/>
</dbReference>
<reference evidence="7" key="1">
    <citation type="submission" date="2021-04" db="EMBL/GenBank/DDBJ databases">
        <authorList>
            <consortium name="Molecular Ecology Group"/>
        </authorList>
    </citation>
    <scope>NUCLEOTIDE SEQUENCE</scope>
</reference>
<gene>
    <name evidence="7" type="ORF">CUNI_LOCUS19624</name>
</gene>
<dbReference type="InterPro" id="IPR019427">
    <property type="entry name" value="7TM_GPCR_serpentine_rcpt_Srw"/>
</dbReference>
<dbReference type="Gene3D" id="1.20.1070.10">
    <property type="entry name" value="Rhodopsin 7-helix transmembrane proteins"/>
    <property type="match status" value="1"/>
</dbReference>
<feature type="transmembrane region" description="Helical" evidence="5">
    <location>
        <begin position="107"/>
        <end position="131"/>
    </location>
</feature>
<dbReference type="PROSITE" id="PS50262">
    <property type="entry name" value="G_PROTEIN_RECEP_F1_2"/>
    <property type="match status" value="1"/>
</dbReference>
<dbReference type="AlphaFoldDB" id="A0A8S4A509"/>
<evidence type="ECO:0000313" key="7">
    <source>
        <dbReference type="EMBL" id="CAG5134066.1"/>
    </source>
</evidence>
<dbReference type="Proteomes" id="UP000678393">
    <property type="component" value="Unassembled WGS sequence"/>
</dbReference>
<proteinExistence type="predicted"/>
<dbReference type="SUPFAM" id="SSF81321">
    <property type="entry name" value="Family A G protein-coupled receptor-like"/>
    <property type="match status" value="1"/>
</dbReference>
<evidence type="ECO:0000256" key="4">
    <source>
        <dbReference type="ARBA" id="ARBA00023136"/>
    </source>
</evidence>
<dbReference type="GO" id="GO:0016020">
    <property type="term" value="C:membrane"/>
    <property type="evidence" value="ECO:0007669"/>
    <property type="project" value="UniProtKB-SubCell"/>
</dbReference>
<comment type="subcellular location">
    <subcellularLocation>
        <location evidence="1">Membrane</location>
    </subcellularLocation>
</comment>
<evidence type="ECO:0000259" key="6">
    <source>
        <dbReference type="PROSITE" id="PS50262"/>
    </source>
</evidence>
<feature type="transmembrane region" description="Helical" evidence="5">
    <location>
        <begin position="70"/>
        <end position="87"/>
    </location>
</feature>
<evidence type="ECO:0000256" key="5">
    <source>
        <dbReference type="SAM" id="Phobius"/>
    </source>
</evidence>
<dbReference type="InterPro" id="IPR017452">
    <property type="entry name" value="GPCR_Rhodpsn_7TM"/>
</dbReference>
<keyword evidence="2 5" id="KW-0812">Transmembrane</keyword>
<feature type="transmembrane region" description="Helical" evidence="5">
    <location>
        <begin position="260"/>
        <end position="284"/>
    </location>
</feature>
<protein>
    <recommendedName>
        <fullName evidence="6">G-protein coupled receptors family 1 profile domain-containing protein</fullName>
    </recommendedName>
</protein>
<comment type="caution">
    <text evidence="7">The sequence shown here is derived from an EMBL/GenBank/DDBJ whole genome shotgun (WGS) entry which is preliminary data.</text>
</comment>